<name>A0ABP4GSW8_9PSEU</name>
<feature type="transmembrane region" description="Helical" evidence="1">
    <location>
        <begin position="288"/>
        <end position="308"/>
    </location>
</feature>
<feature type="transmembrane region" description="Helical" evidence="1">
    <location>
        <begin position="172"/>
        <end position="192"/>
    </location>
</feature>
<gene>
    <name evidence="2" type="ORF">GCM10009676_13690</name>
</gene>
<keyword evidence="3" id="KW-1185">Reference proteome</keyword>
<feature type="transmembrane region" description="Helical" evidence="1">
    <location>
        <begin position="232"/>
        <end position="254"/>
    </location>
</feature>
<protein>
    <submittedName>
        <fullName evidence="2">AbgT family transporter</fullName>
    </submittedName>
</protein>
<dbReference type="Proteomes" id="UP001500653">
    <property type="component" value="Unassembled WGS sequence"/>
</dbReference>
<feature type="transmembrane region" description="Helical" evidence="1">
    <location>
        <begin position="143"/>
        <end position="166"/>
    </location>
</feature>
<dbReference type="PANTHER" id="PTHR30282:SF0">
    <property type="entry name" value="P-AMINOBENZOYL-GLUTAMATE TRANSPORT PROTEIN"/>
    <property type="match status" value="1"/>
</dbReference>
<feature type="transmembrane region" description="Helical" evidence="1">
    <location>
        <begin position="461"/>
        <end position="480"/>
    </location>
</feature>
<dbReference type="Pfam" id="PF03806">
    <property type="entry name" value="ABG_transport"/>
    <property type="match status" value="1"/>
</dbReference>
<dbReference type="EMBL" id="BAAALN010000005">
    <property type="protein sequence ID" value="GAA1231880.1"/>
    <property type="molecule type" value="Genomic_DNA"/>
</dbReference>
<feature type="transmembrane region" description="Helical" evidence="1">
    <location>
        <begin position="492"/>
        <end position="517"/>
    </location>
</feature>
<feature type="transmembrane region" description="Helical" evidence="1">
    <location>
        <begin position="404"/>
        <end position="423"/>
    </location>
</feature>
<comment type="caution">
    <text evidence="2">The sequence shown here is derived from an EMBL/GenBank/DDBJ whole genome shotgun (WGS) entry which is preliminary data.</text>
</comment>
<dbReference type="PANTHER" id="PTHR30282">
    <property type="entry name" value="P-AMINOBENZOYL GLUTAMATE TRANSPORTER"/>
    <property type="match status" value="1"/>
</dbReference>
<evidence type="ECO:0000313" key="3">
    <source>
        <dbReference type="Proteomes" id="UP001500653"/>
    </source>
</evidence>
<accession>A0ABP4GSW8</accession>
<feature type="transmembrane region" description="Helical" evidence="1">
    <location>
        <begin position="103"/>
        <end position="122"/>
    </location>
</feature>
<reference evidence="3" key="1">
    <citation type="journal article" date="2019" name="Int. J. Syst. Evol. Microbiol.">
        <title>The Global Catalogue of Microorganisms (GCM) 10K type strain sequencing project: providing services to taxonomists for standard genome sequencing and annotation.</title>
        <authorList>
            <consortium name="The Broad Institute Genomics Platform"/>
            <consortium name="The Broad Institute Genome Sequencing Center for Infectious Disease"/>
            <person name="Wu L."/>
            <person name="Ma J."/>
        </authorList>
    </citation>
    <scope>NUCLEOTIDE SEQUENCE [LARGE SCALE GENOMIC DNA]</scope>
    <source>
        <strain evidence="3">JCM 13023</strain>
    </source>
</reference>
<keyword evidence="1" id="KW-0472">Membrane</keyword>
<feature type="transmembrane region" description="Helical" evidence="1">
    <location>
        <begin position="48"/>
        <end position="73"/>
    </location>
</feature>
<feature type="transmembrane region" description="Helical" evidence="1">
    <location>
        <begin position="430"/>
        <end position="449"/>
    </location>
</feature>
<feature type="transmembrane region" description="Helical" evidence="1">
    <location>
        <begin position="362"/>
        <end position="384"/>
    </location>
</feature>
<keyword evidence="1" id="KW-0812">Transmembrane</keyword>
<feature type="transmembrane region" description="Helical" evidence="1">
    <location>
        <begin position="199"/>
        <end position="220"/>
    </location>
</feature>
<evidence type="ECO:0000313" key="2">
    <source>
        <dbReference type="EMBL" id="GAA1231880.1"/>
    </source>
</evidence>
<evidence type="ECO:0000256" key="1">
    <source>
        <dbReference type="SAM" id="Phobius"/>
    </source>
</evidence>
<keyword evidence="1" id="KW-1133">Transmembrane helix</keyword>
<proteinExistence type="predicted"/>
<sequence length="528" mass="55362">MFLTHGEWGLVTSTETNAVPPATSRPMRLLLRLLGVIERAGNKLPHPFWLFVLMAGVVIVLSAVLDAVGAFAISPADGERVEITSLLSQAGLHLMLGEAVDNFATFPPLALIVAVMLGVAVAERSGLLTALLRRTVTRVQPKYLTFALSLAGISASVASDAAYVVLVPLGALVFKAAGRSPILGLVVAYASIAAGYDASVFITAGDVLFAGITTSAAELVQPGYVVSPLANYFFTAASAIVLALVITAVTEFVLTRRAQSIEVDGDGVDEELGSMNLSDAERKGLRNAGWTLLGIAAVVALALIPPGSPARGEDGGLLDSAVVTGIAVVLGLTFLLTGYVYGRTTGSLTRAREIPVAMAQGVRDLAPVIVLFFAASQFIAYFKWTNMGEVVAIRGAELLEDAEVPTLVMFLGMLVAACVMGVLLTSGSALWTLIAPVFVPMFLLLNVPAETTLALYRIADSGTNLISPMSPYFAMALGFLQRYRKQAGIGTLMSLTLPIALSVMTAWTLLFLAWWGIGIPLGPGAPVR</sequence>
<dbReference type="InterPro" id="IPR004697">
    <property type="entry name" value="AbgT"/>
</dbReference>
<organism evidence="2 3">
    <name type="scientific">Prauserella halophila</name>
    <dbReference type="NCBI Taxonomy" id="185641"/>
    <lineage>
        <taxon>Bacteria</taxon>
        <taxon>Bacillati</taxon>
        <taxon>Actinomycetota</taxon>
        <taxon>Actinomycetes</taxon>
        <taxon>Pseudonocardiales</taxon>
        <taxon>Pseudonocardiaceae</taxon>
        <taxon>Prauserella</taxon>
    </lineage>
</organism>
<feature type="transmembrane region" description="Helical" evidence="1">
    <location>
        <begin position="320"/>
        <end position="341"/>
    </location>
</feature>